<evidence type="ECO:0000259" key="3">
    <source>
        <dbReference type="Pfam" id="PF01370"/>
    </source>
</evidence>
<keyword evidence="2" id="KW-0472">Membrane</keyword>
<dbReference type="PANTHER" id="PTHR14097:SF7">
    <property type="entry name" value="OXIDOREDUCTASE HTATIP2"/>
    <property type="match status" value="1"/>
</dbReference>
<organism evidence="4 5">
    <name type="scientific">Sphingomonas rosea</name>
    <dbReference type="NCBI Taxonomy" id="335605"/>
    <lineage>
        <taxon>Bacteria</taxon>
        <taxon>Pseudomonadati</taxon>
        <taxon>Pseudomonadota</taxon>
        <taxon>Alphaproteobacteria</taxon>
        <taxon>Sphingomonadales</taxon>
        <taxon>Sphingomonadaceae</taxon>
        <taxon>Sphingomonas</taxon>
    </lineage>
</organism>
<evidence type="ECO:0000313" key="5">
    <source>
        <dbReference type="Proteomes" id="UP001424459"/>
    </source>
</evidence>
<dbReference type="EMBL" id="BAABBR010000001">
    <property type="protein sequence ID" value="GAA4028253.1"/>
    <property type="molecule type" value="Genomic_DNA"/>
</dbReference>
<dbReference type="InterPro" id="IPR036291">
    <property type="entry name" value="NAD(P)-bd_dom_sf"/>
</dbReference>
<sequence length="213" mass="22570">MRIVLIGATGLVGRSLWPLLEARHDLLVLGRRPSGAKDERLGSMAEWPGSLAGERVDLAISTLGTTRKAAGSWEAFEAVDCHAVLAFARAARAAGARHFLLISSSGANARSRNAYLRLKGEVEAAVEGMGFERVDIVRPGLLLGDRQERRIGEAIGQALAPLLNPLLVGPLDRFAGIPASDVARALATLAEQQAPGLHVHDNRAIRRRAAAGA</sequence>
<evidence type="ECO:0000256" key="2">
    <source>
        <dbReference type="ARBA" id="ARBA00023136"/>
    </source>
</evidence>
<comment type="caution">
    <text evidence="4">The sequence shown here is derived from an EMBL/GenBank/DDBJ whole genome shotgun (WGS) entry which is preliminary data.</text>
</comment>
<accession>A0ABP7TMN1</accession>
<dbReference type="Pfam" id="PF01370">
    <property type="entry name" value="Epimerase"/>
    <property type="match status" value="1"/>
</dbReference>
<evidence type="ECO:0000256" key="1">
    <source>
        <dbReference type="ARBA" id="ARBA00004370"/>
    </source>
</evidence>
<feature type="domain" description="NAD-dependent epimerase/dehydratase" evidence="3">
    <location>
        <begin position="3"/>
        <end position="106"/>
    </location>
</feature>
<dbReference type="SUPFAM" id="SSF51735">
    <property type="entry name" value="NAD(P)-binding Rossmann-fold domains"/>
    <property type="match status" value="1"/>
</dbReference>
<dbReference type="RefSeq" id="WP_344695280.1">
    <property type="nucleotide sequence ID" value="NZ_BAABBR010000001.1"/>
</dbReference>
<evidence type="ECO:0000313" key="4">
    <source>
        <dbReference type="EMBL" id="GAA4028253.1"/>
    </source>
</evidence>
<dbReference type="PANTHER" id="PTHR14097">
    <property type="entry name" value="OXIDOREDUCTASE HTATIP2"/>
    <property type="match status" value="1"/>
</dbReference>
<name>A0ABP7TMN1_9SPHN</name>
<comment type="subcellular location">
    <subcellularLocation>
        <location evidence="1">Membrane</location>
    </subcellularLocation>
</comment>
<gene>
    <name evidence="4" type="ORF">GCM10022281_03830</name>
</gene>
<reference evidence="5" key="1">
    <citation type="journal article" date="2019" name="Int. J. Syst. Evol. Microbiol.">
        <title>The Global Catalogue of Microorganisms (GCM) 10K type strain sequencing project: providing services to taxonomists for standard genome sequencing and annotation.</title>
        <authorList>
            <consortium name="The Broad Institute Genomics Platform"/>
            <consortium name="The Broad Institute Genome Sequencing Center for Infectious Disease"/>
            <person name="Wu L."/>
            <person name="Ma J."/>
        </authorList>
    </citation>
    <scope>NUCLEOTIDE SEQUENCE [LARGE SCALE GENOMIC DNA]</scope>
    <source>
        <strain evidence="5">JCM 17564</strain>
    </source>
</reference>
<dbReference type="Gene3D" id="3.40.50.720">
    <property type="entry name" value="NAD(P)-binding Rossmann-like Domain"/>
    <property type="match status" value="1"/>
</dbReference>
<keyword evidence="5" id="KW-1185">Reference proteome</keyword>
<proteinExistence type="predicted"/>
<dbReference type="InterPro" id="IPR001509">
    <property type="entry name" value="Epimerase_deHydtase"/>
</dbReference>
<protein>
    <submittedName>
        <fullName evidence="4">NAD-dependent epimerase/dehydratase family protein</fullName>
    </submittedName>
</protein>
<dbReference type="Proteomes" id="UP001424459">
    <property type="component" value="Unassembled WGS sequence"/>
</dbReference>